<comment type="caution">
    <text evidence="1">The sequence shown here is derived from an EMBL/GenBank/DDBJ whole genome shotgun (WGS) entry which is preliminary data.</text>
</comment>
<sequence>MHEISASVFINSRREEKPKVRYSKPGHLSPTYARPICLFCSFDEKSVIRKNVYYYLSELKLAGFDIIFISSSEMILDTELKEFSKLYIRIIIRENRGYDFYGWKVGLQEYPQYHLHRALLLANDSVLGPFQY</sequence>
<reference evidence="1 2" key="1">
    <citation type="submission" date="2019-07" db="EMBL/GenBank/DDBJ databases">
        <title>Active sludge and wastewater microbial communities from Klosterneuburg, Austria.</title>
        <authorList>
            <person name="Wagner M."/>
        </authorList>
    </citation>
    <scope>NUCLEOTIDE SEQUENCE [LARGE SCALE GENOMIC DNA]</scope>
    <source>
        <strain evidence="1 2">Nm2</strain>
    </source>
</reference>
<dbReference type="EMBL" id="VNHT01000034">
    <property type="protein sequence ID" value="TYP86050.1"/>
    <property type="molecule type" value="Genomic_DNA"/>
</dbReference>
<accession>A0A5D3YB66</accession>
<dbReference type="AlphaFoldDB" id="A0A5D3YB66"/>
<dbReference type="GO" id="GO:0016740">
    <property type="term" value="F:transferase activity"/>
    <property type="evidence" value="ECO:0007669"/>
    <property type="project" value="UniProtKB-KW"/>
</dbReference>
<gene>
    <name evidence="1" type="ORF">BCL69_10347</name>
</gene>
<protein>
    <submittedName>
        <fullName evidence="1">Rhamnosyltransferase</fullName>
    </submittedName>
</protein>
<dbReference type="Proteomes" id="UP000324176">
    <property type="component" value="Unassembled WGS sequence"/>
</dbReference>
<dbReference type="InterPro" id="IPR007739">
    <property type="entry name" value="RgpF"/>
</dbReference>
<name>A0A5D3YB66_9PROT</name>
<evidence type="ECO:0000313" key="2">
    <source>
        <dbReference type="Proteomes" id="UP000324176"/>
    </source>
</evidence>
<proteinExistence type="predicted"/>
<evidence type="ECO:0000313" key="1">
    <source>
        <dbReference type="EMBL" id="TYP86050.1"/>
    </source>
</evidence>
<dbReference type="Pfam" id="PF05045">
    <property type="entry name" value="RgpF"/>
    <property type="match status" value="1"/>
</dbReference>
<organism evidence="1 2">
    <name type="scientific">Nitrosomonas communis</name>
    <dbReference type="NCBI Taxonomy" id="44574"/>
    <lineage>
        <taxon>Bacteria</taxon>
        <taxon>Pseudomonadati</taxon>
        <taxon>Pseudomonadota</taxon>
        <taxon>Betaproteobacteria</taxon>
        <taxon>Nitrosomonadales</taxon>
        <taxon>Nitrosomonadaceae</taxon>
        <taxon>Nitrosomonas</taxon>
    </lineage>
</organism>
<keyword evidence="1" id="KW-0808">Transferase</keyword>
<dbReference type="OrthoDB" id="9815339at2"/>